<name>A0AAD5QGT4_PARTN</name>
<feature type="domain" description="SCP" evidence="1">
    <location>
        <begin position="74"/>
        <end position="221"/>
    </location>
</feature>
<organism evidence="2 3">
    <name type="scientific">Parelaphostrongylus tenuis</name>
    <name type="common">Meningeal worm</name>
    <dbReference type="NCBI Taxonomy" id="148309"/>
    <lineage>
        <taxon>Eukaryota</taxon>
        <taxon>Metazoa</taxon>
        <taxon>Ecdysozoa</taxon>
        <taxon>Nematoda</taxon>
        <taxon>Chromadorea</taxon>
        <taxon>Rhabditida</taxon>
        <taxon>Rhabditina</taxon>
        <taxon>Rhabditomorpha</taxon>
        <taxon>Strongyloidea</taxon>
        <taxon>Metastrongylidae</taxon>
        <taxon>Parelaphostrongylus</taxon>
    </lineage>
</organism>
<dbReference type="EMBL" id="JAHQIW010000921">
    <property type="protein sequence ID" value="KAJ1350667.1"/>
    <property type="molecule type" value="Genomic_DNA"/>
</dbReference>
<sequence>MLVKRSEKRTASSWFAKFEALENSLKDQSHSGRLQKVDRRAVLETVEENSLLTCRVLAEEFDYCLKTIVNILHELGKQALWLHNGLRWSIQKGYYNYSGFLPSSDMSLLTYDCNLEKAAYNIAMQCPNNSTANFSYAGSNNYTGYAPPYAFWSWYYNFTLEERDPVDLTLLEENKTMVPFLQLVSANLTKLGCAFYTSCNVSNTSFVSYVCRYGEQHVKVGSPIYTIGTLCSSCNTSNTSCFKGLCNYTM</sequence>
<dbReference type="SUPFAM" id="SSF55797">
    <property type="entry name" value="PR-1-like"/>
    <property type="match status" value="1"/>
</dbReference>
<reference evidence="2" key="1">
    <citation type="submission" date="2021-06" db="EMBL/GenBank/DDBJ databases">
        <title>Parelaphostrongylus tenuis whole genome reference sequence.</title>
        <authorList>
            <person name="Garwood T.J."/>
            <person name="Larsen P.A."/>
            <person name="Fountain-Jones N.M."/>
            <person name="Garbe J.R."/>
            <person name="Macchietto M.G."/>
            <person name="Kania S.A."/>
            <person name="Gerhold R.W."/>
            <person name="Richards J.E."/>
            <person name="Wolf T.M."/>
        </authorList>
    </citation>
    <scope>NUCLEOTIDE SEQUENCE</scope>
    <source>
        <strain evidence="2">MNPRO001-30</strain>
        <tissue evidence="2">Meninges</tissue>
    </source>
</reference>
<dbReference type="Gene3D" id="3.40.33.10">
    <property type="entry name" value="CAP"/>
    <property type="match status" value="1"/>
</dbReference>
<evidence type="ECO:0000313" key="2">
    <source>
        <dbReference type="EMBL" id="KAJ1350667.1"/>
    </source>
</evidence>
<dbReference type="Pfam" id="PF00188">
    <property type="entry name" value="CAP"/>
    <property type="match status" value="1"/>
</dbReference>
<dbReference type="Proteomes" id="UP001196413">
    <property type="component" value="Unassembled WGS sequence"/>
</dbReference>
<accession>A0AAD5QGT4</accession>
<dbReference type="SMART" id="SM00198">
    <property type="entry name" value="SCP"/>
    <property type="match status" value="1"/>
</dbReference>
<evidence type="ECO:0000313" key="3">
    <source>
        <dbReference type="Proteomes" id="UP001196413"/>
    </source>
</evidence>
<proteinExistence type="predicted"/>
<protein>
    <recommendedName>
        <fullName evidence="1">SCP domain-containing protein</fullName>
    </recommendedName>
</protein>
<gene>
    <name evidence="2" type="ORF">KIN20_006523</name>
</gene>
<keyword evidence="3" id="KW-1185">Reference proteome</keyword>
<dbReference type="CDD" id="cd05380">
    <property type="entry name" value="CAP_euk"/>
    <property type="match status" value="1"/>
</dbReference>
<comment type="caution">
    <text evidence="2">The sequence shown here is derived from an EMBL/GenBank/DDBJ whole genome shotgun (WGS) entry which is preliminary data.</text>
</comment>
<dbReference type="InterPro" id="IPR035940">
    <property type="entry name" value="CAP_sf"/>
</dbReference>
<dbReference type="InterPro" id="IPR014044">
    <property type="entry name" value="CAP_dom"/>
</dbReference>
<dbReference type="AlphaFoldDB" id="A0AAD5QGT4"/>
<evidence type="ECO:0000259" key="1">
    <source>
        <dbReference type="SMART" id="SM00198"/>
    </source>
</evidence>